<dbReference type="CDD" id="cd06225">
    <property type="entry name" value="HAMP"/>
    <property type="match status" value="1"/>
</dbReference>
<comment type="subcellular location">
    <subcellularLocation>
        <location evidence="1">Membrane</location>
    </subcellularLocation>
</comment>
<dbReference type="GO" id="GO:0007165">
    <property type="term" value="P:signal transduction"/>
    <property type="evidence" value="ECO:0007669"/>
    <property type="project" value="UniProtKB-KW"/>
</dbReference>
<organism evidence="4 5">
    <name type="scientific">Laribacter hongkongensis</name>
    <dbReference type="NCBI Taxonomy" id="168471"/>
    <lineage>
        <taxon>Bacteria</taxon>
        <taxon>Pseudomonadati</taxon>
        <taxon>Pseudomonadota</taxon>
        <taxon>Betaproteobacteria</taxon>
        <taxon>Neisseriales</taxon>
        <taxon>Aquaspirillaceae</taxon>
        <taxon>Laribacter</taxon>
    </lineage>
</organism>
<evidence type="ECO:0000313" key="5">
    <source>
        <dbReference type="Proteomes" id="UP000197424"/>
    </source>
</evidence>
<dbReference type="InterPro" id="IPR024478">
    <property type="entry name" value="HlyB_4HB_MCP"/>
</dbReference>
<dbReference type="Gene3D" id="1.10.287.950">
    <property type="entry name" value="Methyl-accepting chemotaxis protein"/>
    <property type="match status" value="1"/>
</dbReference>
<dbReference type="GO" id="GO:0004888">
    <property type="term" value="F:transmembrane signaling receptor activity"/>
    <property type="evidence" value="ECO:0007669"/>
    <property type="project" value="InterPro"/>
</dbReference>
<dbReference type="OrthoDB" id="9179351at2"/>
<dbReference type="GO" id="GO:0016020">
    <property type="term" value="C:membrane"/>
    <property type="evidence" value="ECO:0007669"/>
    <property type="project" value="UniProtKB-SubCell"/>
</dbReference>
<dbReference type="Pfam" id="PF12729">
    <property type="entry name" value="4HB_MCP_1"/>
    <property type="match status" value="1"/>
</dbReference>
<evidence type="ECO:0000256" key="3">
    <source>
        <dbReference type="ARBA" id="ARBA00029447"/>
    </source>
</evidence>
<dbReference type="GO" id="GO:0006935">
    <property type="term" value="P:chemotaxis"/>
    <property type="evidence" value="ECO:0007669"/>
    <property type="project" value="InterPro"/>
</dbReference>
<dbReference type="AlphaFoldDB" id="A0A248LIH4"/>
<dbReference type="PROSITE" id="PS50111">
    <property type="entry name" value="CHEMOTAXIS_TRANSDUC_2"/>
    <property type="match status" value="1"/>
</dbReference>
<dbReference type="CDD" id="cd11386">
    <property type="entry name" value="MCP_signal"/>
    <property type="match status" value="1"/>
</dbReference>
<dbReference type="FunFam" id="1.10.287.950:FF:000001">
    <property type="entry name" value="Methyl-accepting chemotaxis sensory transducer"/>
    <property type="match status" value="1"/>
</dbReference>
<dbReference type="Pfam" id="PF00015">
    <property type="entry name" value="MCPsignal"/>
    <property type="match status" value="1"/>
</dbReference>
<protein>
    <submittedName>
        <fullName evidence="4">Uncharacterized protein</fullName>
    </submittedName>
</protein>
<dbReference type="SMART" id="SM00304">
    <property type="entry name" value="HAMP"/>
    <property type="match status" value="1"/>
</dbReference>
<name>A0A248LIH4_9NEIS</name>
<dbReference type="RefSeq" id="WP_088860802.1">
    <property type="nucleotide sequence ID" value="NZ_CP022115.1"/>
</dbReference>
<dbReference type="PRINTS" id="PR00260">
    <property type="entry name" value="CHEMTRNSDUCR"/>
</dbReference>
<evidence type="ECO:0000256" key="2">
    <source>
        <dbReference type="ARBA" id="ARBA00023224"/>
    </source>
</evidence>
<accession>A0A248LIH4</accession>
<dbReference type="SUPFAM" id="SSF58104">
    <property type="entry name" value="Methyl-accepting chemotaxis protein (MCP) signaling domain"/>
    <property type="match status" value="1"/>
</dbReference>
<comment type="similarity">
    <text evidence="3">Belongs to the methyl-accepting chemotaxis (MCP) protein family.</text>
</comment>
<dbReference type="InterPro" id="IPR004089">
    <property type="entry name" value="MCPsignal_dom"/>
</dbReference>
<dbReference type="PROSITE" id="PS50885">
    <property type="entry name" value="HAMP"/>
    <property type="match status" value="1"/>
</dbReference>
<dbReference type="InterPro" id="IPR004090">
    <property type="entry name" value="Chemotax_Me-accpt_rcpt"/>
</dbReference>
<keyword evidence="2" id="KW-0807">Transducer</keyword>
<gene>
    <name evidence="4" type="ORF">LHGZ1_1726</name>
</gene>
<evidence type="ECO:0000256" key="1">
    <source>
        <dbReference type="ARBA" id="ARBA00004370"/>
    </source>
</evidence>
<sequence>MTIAKRLGLLATLLISGLLMIGLAGLWAMSTIHMQLEKVNTDILPSLDTLSETAVAFHRARPPLLMHVLESTPEDKAKYAARFKERIKEAETNLNHYQEQGLVNDQEDQGHLDKEKALLQTYVKFGEQVMALSDQGKTAEAIALIEQETTRIDELATQFKQHLAFNHQLAQQFEKTAEDINNQVQVTLIALIAASTILGVWLSLAIYRQISGKLRHLSGTCQQVTGQLDFTCRVPVQGKDEITTVGNALNSLLDKLQTSFRDMSHHVATVNAAAQRMVDAANDLSTSSGQQSEAASSMASTIEQMTVSIGQVAERAGDTNEISSTTGTLAQQGMSVIDETVRDIRSIAETVRVASEQIGELEHKGEQIDAIISIIKDLADQTNLLALNAAIEAARAGEQGRGFAVVADEVRKLAERTTTSTQEISTTIMEMREGTQRVVTGISAAVEKVNNGVARAEEASQAMARIESGSRQSVNMVGDITNAIQEQSTASNAIAVKVENIARMSESNNAIARSTADTATELSRVADQIRQEVAQYQV</sequence>
<dbReference type="PANTHER" id="PTHR32089">
    <property type="entry name" value="METHYL-ACCEPTING CHEMOTAXIS PROTEIN MCPB"/>
    <property type="match status" value="1"/>
</dbReference>
<dbReference type="EMBL" id="CP022115">
    <property type="protein sequence ID" value="ASJ24557.1"/>
    <property type="molecule type" value="Genomic_DNA"/>
</dbReference>
<dbReference type="Proteomes" id="UP000197424">
    <property type="component" value="Chromosome"/>
</dbReference>
<dbReference type="PANTHER" id="PTHR32089:SF112">
    <property type="entry name" value="LYSOZYME-LIKE PROTEIN-RELATED"/>
    <property type="match status" value="1"/>
</dbReference>
<dbReference type="Pfam" id="PF00672">
    <property type="entry name" value="HAMP"/>
    <property type="match status" value="1"/>
</dbReference>
<reference evidence="5" key="1">
    <citation type="submission" date="2017-06" db="EMBL/GenBank/DDBJ databases">
        <title>Whole genome sequence of Laribacter hongkongensis LHGZ1.</title>
        <authorList>
            <person name="Chen D."/>
            <person name="Wu H."/>
            <person name="Chen J."/>
        </authorList>
    </citation>
    <scope>NUCLEOTIDE SEQUENCE [LARGE SCALE GENOMIC DNA]</scope>
    <source>
        <strain evidence="5">LHGZ1</strain>
    </source>
</reference>
<proteinExistence type="inferred from homology"/>
<evidence type="ECO:0000313" key="4">
    <source>
        <dbReference type="EMBL" id="ASJ24557.1"/>
    </source>
</evidence>
<dbReference type="SMART" id="SM00283">
    <property type="entry name" value="MA"/>
    <property type="match status" value="1"/>
</dbReference>
<dbReference type="InterPro" id="IPR003660">
    <property type="entry name" value="HAMP_dom"/>
</dbReference>